<organism evidence="1 2">
    <name type="scientific">Candidatus Uhrbacteria bacterium RIFOXYB2_FULL_45_11</name>
    <dbReference type="NCBI Taxonomy" id="1802421"/>
    <lineage>
        <taxon>Bacteria</taxon>
        <taxon>Candidatus Uhriibacteriota</taxon>
    </lineage>
</organism>
<accession>A0A1F7W5I2</accession>
<dbReference type="Proteomes" id="UP000177331">
    <property type="component" value="Unassembled WGS sequence"/>
</dbReference>
<gene>
    <name evidence="1" type="ORF">A2318_04280</name>
</gene>
<evidence type="ECO:0000313" key="1">
    <source>
        <dbReference type="EMBL" id="OGL97638.1"/>
    </source>
</evidence>
<dbReference type="AlphaFoldDB" id="A0A1F7W5I2"/>
<protein>
    <recommendedName>
        <fullName evidence="3">Toxin-antitoxin system HicB family antitoxin</fullName>
    </recommendedName>
</protein>
<dbReference type="Pfam" id="PF05534">
    <property type="entry name" value="HicB"/>
    <property type="match status" value="1"/>
</dbReference>
<dbReference type="InterPro" id="IPR013321">
    <property type="entry name" value="Arc_rbn_hlx_hlx"/>
</dbReference>
<evidence type="ECO:0008006" key="3">
    <source>
        <dbReference type="Google" id="ProtNLM"/>
    </source>
</evidence>
<proteinExistence type="predicted"/>
<dbReference type="EMBL" id="MGFD01000038">
    <property type="protein sequence ID" value="OGL97638.1"/>
    <property type="molecule type" value="Genomic_DNA"/>
</dbReference>
<dbReference type="InterPro" id="IPR010985">
    <property type="entry name" value="Ribbon_hlx_hlx"/>
</dbReference>
<sequence length="113" mass="12848">MKKQPIEYDYIVHHIRDGKSIGYKAFIPAFNGVVFGENLMEIESGVALAIQEELKARTMARGKKRSIPKPDVQQTFTGKFMVRMNPALHQKLSLEAKARRKSLNAYIQEKISA</sequence>
<name>A0A1F7W5I2_9BACT</name>
<evidence type="ECO:0000313" key="2">
    <source>
        <dbReference type="Proteomes" id="UP000177331"/>
    </source>
</evidence>
<dbReference type="SUPFAM" id="SSF47598">
    <property type="entry name" value="Ribbon-helix-helix"/>
    <property type="match status" value="1"/>
</dbReference>
<dbReference type="Gene3D" id="1.10.1220.10">
    <property type="entry name" value="Met repressor-like"/>
    <property type="match status" value="1"/>
</dbReference>
<reference evidence="1 2" key="1">
    <citation type="journal article" date="2016" name="Nat. Commun.">
        <title>Thousands of microbial genomes shed light on interconnected biogeochemical processes in an aquifer system.</title>
        <authorList>
            <person name="Anantharaman K."/>
            <person name="Brown C.T."/>
            <person name="Hug L.A."/>
            <person name="Sharon I."/>
            <person name="Castelle C.J."/>
            <person name="Probst A.J."/>
            <person name="Thomas B.C."/>
            <person name="Singh A."/>
            <person name="Wilkins M.J."/>
            <person name="Karaoz U."/>
            <person name="Brodie E.L."/>
            <person name="Williams K.H."/>
            <person name="Hubbard S.S."/>
            <person name="Banfield J.F."/>
        </authorList>
    </citation>
    <scope>NUCLEOTIDE SEQUENCE [LARGE SCALE GENOMIC DNA]</scope>
</reference>
<comment type="caution">
    <text evidence="1">The sequence shown here is derived from an EMBL/GenBank/DDBJ whole genome shotgun (WGS) entry which is preliminary data.</text>
</comment>
<dbReference type="STRING" id="1802421.A2318_04280"/>
<dbReference type="InterPro" id="IPR008651">
    <property type="entry name" value="Uncharacterised_HicB"/>
</dbReference>
<dbReference type="GO" id="GO:0006355">
    <property type="term" value="P:regulation of DNA-templated transcription"/>
    <property type="evidence" value="ECO:0007669"/>
    <property type="project" value="InterPro"/>
</dbReference>